<name>A0AAP3E8P8_9EURY</name>
<dbReference type="Proteomes" id="UP001321047">
    <property type="component" value="Unassembled WGS sequence"/>
</dbReference>
<evidence type="ECO:0000313" key="2">
    <source>
        <dbReference type="Proteomes" id="UP001321047"/>
    </source>
</evidence>
<organism evidence="1 2">
    <name type="scientific">Natronosalvus hydrolyticus</name>
    <dbReference type="NCBI Taxonomy" id="2979988"/>
    <lineage>
        <taxon>Archaea</taxon>
        <taxon>Methanobacteriati</taxon>
        <taxon>Methanobacteriota</taxon>
        <taxon>Stenosarchaea group</taxon>
        <taxon>Halobacteria</taxon>
        <taxon>Halobacteriales</taxon>
        <taxon>Natrialbaceae</taxon>
        <taxon>Natronosalvus</taxon>
    </lineage>
</organism>
<dbReference type="EMBL" id="JAOPJZ010000030">
    <property type="protein sequence ID" value="MCU4754150.1"/>
    <property type="molecule type" value="Genomic_DNA"/>
</dbReference>
<reference evidence="1 2" key="1">
    <citation type="submission" date="2022-09" db="EMBL/GenBank/DDBJ databases">
        <title>Enrichment on poylsaccharides allowed isolation of novel metabolic and taxonomic groups of Haloarchaea.</title>
        <authorList>
            <person name="Sorokin D.Y."/>
            <person name="Elcheninov A.G."/>
            <person name="Khizhniak T.V."/>
            <person name="Kolganova T.V."/>
            <person name="Kublanov I.V."/>
        </authorList>
    </citation>
    <scope>NUCLEOTIDE SEQUENCE [LARGE SCALE GENOMIC DNA]</scope>
    <source>
        <strain evidence="1 2">AArc-curdl1</strain>
    </source>
</reference>
<keyword evidence="2" id="KW-1185">Reference proteome</keyword>
<sequence length="132" mass="14834">MFRPVVIAFAILEALFPDRFIDWGERRAFENPETAELRSWTIPLARLEGLVCVWFAIGNRWRMPIVTRTLSVCGLVALTAPRVVLDLALASAYENPDAIEVKPWVLPLTRVLGVVYIVWAVVGGDDEAKLDK</sequence>
<evidence type="ECO:0000313" key="1">
    <source>
        <dbReference type="EMBL" id="MCU4754150.1"/>
    </source>
</evidence>
<comment type="caution">
    <text evidence="1">The sequence shown here is derived from an EMBL/GenBank/DDBJ whole genome shotgun (WGS) entry which is preliminary data.</text>
</comment>
<protein>
    <submittedName>
        <fullName evidence="1">Uncharacterized protein</fullName>
    </submittedName>
</protein>
<dbReference type="AlphaFoldDB" id="A0AAP3E8P8"/>
<accession>A0AAP3E8P8</accession>
<dbReference type="RefSeq" id="WP_342810452.1">
    <property type="nucleotide sequence ID" value="NZ_JAOPJZ010000030.1"/>
</dbReference>
<gene>
    <name evidence="1" type="ORF">OB919_19565</name>
</gene>
<proteinExistence type="predicted"/>